<protein>
    <submittedName>
        <fullName evidence="3">Lipopolysaccharide core biosynthesis protein</fullName>
    </submittedName>
</protein>
<proteinExistence type="predicted"/>
<dbReference type="OrthoDB" id="9797795at2"/>
<dbReference type="InterPro" id="IPR002201">
    <property type="entry name" value="Glyco_trans_9"/>
</dbReference>
<reference evidence="3 4" key="1">
    <citation type="submission" date="2018-06" db="EMBL/GenBank/DDBJ databases">
        <authorList>
            <consortium name="Pathogen Informatics"/>
            <person name="Doyle S."/>
        </authorList>
    </citation>
    <scope>NUCLEOTIDE SEQUENCE [LARGE SCALE GENOMIC DNA]</scope>
    <source>
        <strain evidence="3 4">NCTC10283</strain>
    </source>
</reference>
<evidence type="ECO:0000256" key="2">
    <source>
        <dbReference type="ARBA" id="ARBA00022679"/>
    </source>
</evidence>
<dbReference type="SUPFAM" id="SSF53756">
    <property type="entry name" value="UDP-Glycosyltransferase/glycogen phosphorylase"/>
    <property type="match status" value="1"/>
</dbReference>
<evidence type="ECO:0000313" key="3">
    <source>
        <dbReference type="EMBL" id="SSY70971.1"/>
    </source>
</evidence>
<dbReference type="GO" id="GO:0005829">
    <property type="term" value="C:cytosol"/>
    <property type="evidence" value="ECO:0007669"/>
    <property type="project" value="TreeGrafter"/>
</dbReference>
<name>A0A376BMS5_9NEIS</name>
<dbReference type="GO" id="GO:0008713">
    <property type="term" value="F:ADP-heptose-lipopolysaccharide heptosyltransferase activity"/>
    <property type="evidence" value="ECO:0007669"/>
    <property type="project" value="TreeGrafter"/>
</dbReference>
<dbReference type="RefSeq" id="WP_051968554.1">
    <property type="nucleotide sequence ID" value="NZ_CP091519.2"/>
</dbReference>
<keyword evidence="1" id="KW-0328">Glycosyltransferase</keyword>
<keyword evidence="4" id="KW-1185">Reference proteome</keyword>
<dbReference type="Proteomes" id="UP000254209">
    <property type="component" value="Unassembled WGS sequence"/>
</dbReference>
<dbReference type="STRING" id="1120980.GCA_000745955_01785"/>
<dbReference type="PANTHER" id="PTHR30160">
    <property type="entry name" value="TETRAACYLDISACCHARIDE 4'-KINASE-RELATED"/>
    <property type="match status" value="1"/>
</dbReference>
<accession>A0A376BMS5</accession>
<gene>
    <name evidence="3" type="ORF">NCTC10283_01094</name>
</gene>
<keyword evidence="2" id="KW-0808">Transferase</keyword>
<dbReference type="Gene3D" id="3.40.50.2000">
    <property type="entry name" value="Glycogen Phosphorylase B"/>
    <property type="match status" value="2"/>
</dbReference>
<evidence type="ECO:0000256" key="1">
    <source>
        <dbReference type="ARBA" id="ARBA00022676"/>
    </source>
</evidence>
<dbReference type="AlphaFoldDB" id="A0A376BMS5"/>
<evidence type="ECO:0000313" key="4">
    <source>
        <dbReference type="Proteomes" id="UP000254209"/>
    </source>
</evidence>
<organism evidence="3 4">
    <name type="scientific">Alysiella crassa</name>
    <dbReference type="NCBI Taxonomy" id="153491"/>
    <lineage>
        <taxon>Bacteria</taxon>
        <taxon>Pseudomonadati</taxon>
        <taxon>Pseudomonadota</taxon>
        <taxon>Betaproteobacteria</taxon>
        <taxon>Neisseriales</taxon>
        <taxon>Neisseriaceae</taxon>
        <taxon>Alysiella</taxon>
    </lineage>
</organism>
<dbReference type="CDD" id="cd03789">
    <property type="entry name" value="GT9_LPS_heptosyltransferase"/>
    <property type="match status" value="1"/>
</dbReference>
<dbReference type="PANTHER" id="PTHR30160:SF15">
    <property type="entry name" value="GLYCOSYLTRANSFERASE HI_0523-RELATED"/>
    <property type="match status" value="1"/>
</dbReference>
<dbReference type="InterPro" id="IPR051199">
    <property type="entry name" value="LPS_LOS_Heptosyltrfase"/>
</dbReference>
<dbReference type="Pfam" id="PF01075">
    <property type="entry name" value="Glyco_transf_9"/>
    <property type="match status" value="1"/>
</dbReference>
<sequence length="352" mass="40909">MSLKQSFKKFKIKLREWRVSLAKQMLDREPPPSHIPLAQARNILFLRQDGKIGDFVVSSFVFRAIKQQRPEAKIGVLCSRENAYLFENNPDIDHLHIVAERGVLPYYQMGKQLKNQYDVVIEPTLVFRVRELVLLRTIAAPYNLGYLKADYRIFNHHISDSQLHYSEIYCKLLNLIGIENVDTRYRLPEQPEAEQRIAEFLQQQQLTDYIALNFFGAARSRRFTPDSIRTILDTLTAELPQQKWLLLGFPEVNGWLVELVQAYSCCYLFENTKTIFDNIALIRHAKAVVSPDTSMVHIAVGLDKPLISMYNSDEQNFANWYPYSQQAQILRYQQNINEINAAELIPMLAKIV</sequence>
<dbReference type="EMBL" id="UFSO01000002">
    <property type="protein sequence ID" value="SSY70971.1"/>
    <property type="molecule type" value="Genomic_DNA"/>
</dbReference>
<dbReference type="GO" id="GO:0009244">
    <property type="term" value="P:lipopolysaccharide core region biosynthetic process"/>
    <property type="evidence" value="ECO:0007669"/>
    <property type="project" value="TreeGrafter"/>
</dbReference>